<feature type="domain" description="Saccharopine dehydrogenase NADP binding" evidence="2">
    <location>
        <begin position="14"/>
        <end position="146"/>
    </location>
</feature>
<dbReference type="GO" id="GO:0005811">
    <property type="term" value="C:lipid droplet"/>
    <property type="evidence" value="ECO:0007669"/>
    <property type="project" value="TreeGrafter"/>
</dbReference>
<sequence>MADDDSQTQAFDLVILGASGFTGKYVVREALKFLGTPNSPLKTLALAGRNPSKLAQSLAWAAAPSSPPPIPLISADVSDPSSLLALCRRTKLLLNCVGPFRLYGDPVVAVSVEAGIDYLDISGEPEFMERMEAKYHDKAAKVGSLVVSACGFDSLPAEMGLMFNSRQWVSPAVPNRVEAYLSLESETRIVGNVGTYESAVLGVANAGQLQELRRSRPKRARPAVRQFFFTSISIKPTLKF</sequence>
<dbReference type="AlphaFoldDB" id="A0A8K0IT32"/>
<dbReference type="FunFam" id="3.40.50.720:FF:000455">
    <property type="entry name" value="Putative mitochondrial saccharopine dehydrogenase-like oxidoreductase"/>
    <property type="match status" value="1"/>
</dbReference>
<protein>
    <submittedName>
        <fullName evidence="3">Putative mitochondrial saccharopine dehydrogenase-like oxidoreductase</fullName>
    </submittedName>
</protein>
<dbReference type="EMBL" id="CM017884">
    <property type="protein sequence ID" value="KAG1366822.1"/>
    <property type="molecule type" value="Genomic_DNA"/>
</dbReference>
<dbReference type="InterPro" id="IPR005097">
    <property type="entry name" value="Sacchrp_dh_NADP-bd"/>
</dbReference>
<evidence type="ECO:0000256" key="1">
    <source>
        <dbReference type="ARBA" id="ARBA00038048"/>
    </source>
</evidence>
<dbReference type="GO" id="GO:0005739">
    <property type="term" value="C:mitochondrion"/>
    <property type="evidence" value="ECO:0007669"/>
    <property type="project" value="TreeGrafter"/>
</dbReference>
<name>A0A8K0IT32_COCNU</name>
<reference evidence="3" key="2">
    <citation type="submission" date="2019-07" db="EMBL/GenBank/DDBJ databases">
        <authorList>
            <person name="Yang Y."/>
            <person name="Bocs S."/>
            <person name="Baudouin L."/>
        </authorList>
    </citation>
    <scope>NUCLEOTIDE SEQUENCE</scope>
    <source>
        <tissue evidence="3">Spear leaf of Hainan Tall coconut</tissue>
    </source>
</reference>
<dbReference type="Proteomes" id="UP000797356">
    <property type="component" value="Chromosome 13"/>
</dbReference>
<gene>
    <name evidence="3" type="ORF">COCNU_13G006120</name>
</gene>
<dbReference type="OrthoDB" id="10268090at2759"/>
<proteinExistence type="inferred from homology"/>
<dbReference type="Pfam" id="PF03435">
    <property type="entry name" value="Sacchrp_dh_NADP"/>
    <property type="match status" value="1"/>
</dbReference>
<dbReference type="PANTHER" id="PTHR12286">
    <property type="entry name" value="SACCHAROPINE DEHYDROGENASE-LIKE OXIDOREDUCTASE"/>
    <property type="match status" value="1"/>
</dbReference>
<dbReference type="SUPFAM" id="SSF51735">
    <property type="entry name" value="NAD(P)-binding Rossmann-fold domains"/>
    <property type="match status" value="1"/>
</dbReference>
<evidence type="ECO:0000313" key="3">
    <source>
        <dbReference type="EMBL" id="KAG1366822.1"/>
    </source>
</evidence>
<comment type="caution">
    <text evidence="3">The sequence shown here is derived from an EMBL/GenBank/DDBJ whole genome shotgun (WGS) entry which is preliminary data.</text>
</comment>
<reference evidence="3" key="1">
    <citation type="journal article" date="2017" name="Gigascience">
        <title>The genome draft of coconut (Cocos nucifera).</title>
        <authorList>
            <person name="Xiao Y."/>
            <person name="Xu P."/>
            <person name="Fan H."/>
            <person name="Baudouin L."/>
            <person name="Xia W."/>
            <person name="Bocs S."/>
            <person name="Xu J."/>
            <person name="Li Q."/>
            <person name="Guo A."/>
            <person name="Zhou L."/>
            <person name="Li J."/>
            <person name="Wu Y."/>
            <person name="Ma Z."/>
            <person name="Armero A."/>
            <person name="Issali A.E."/>
            <person name="Liu N."/>
            <person name="Peng M."/>
            <person name="Yang Y."/>
        </authorList>
    </citation>
    <scope>NUCLEOTIDE SEQUENCE</scope>
    <source>
        <tissue evidence="3">Spear leaf of Hainan Tall coconut</tissue>
    </source>
</reference>
<dbReference type="GO" id="GO:0009247">
    <property type="term" value="P:glycolipid biosynthetic process"/>
    <property type="evidence" value="ECO:0007669"/>
    <property type="project" value="TreeGrafter"/>
</dbReference>
<organism evidence="3 4">
    <name type="scientific">Cocos nucifera</name>
    <name type="common">Coconut palm</name>
    <dbReference type="NCBI Taxonomy" id="13894"/>
    <lineage>
        <taxon>Eukaryota</taxon>
        <taxon>Viridiplantae</taxon>
        <taxon>Streptophyta</taxon>
        <taxon>Embryophyta</taxon>
        <taxon>Tracheophyta</taxon>
        <taxon>Spermatophyta</taxon>
        <taxon>Magnoliopsida</taxon>
        <taxon>Liliopsida</taxon>
        <taxon>Arecaceae</taxon>
        <taxon>Arecoideae</taxon>
        <taxon>Cocoseae</taxon>
        <taxon>Attaleinae</taxon>
        <taxon>Cocos</taxon>
    </lineage>
</organism>
<dbReference type="InterPro" id="IPR051276">
    <property type="entry name" value="Saccharopine_DH-like_oxidrdct"/>
</dbReference>
<dbReference type="Gene3D" id="3.40.50.720">
    <property type="entry name" value="NAD(P)-binding Rossmann-like Domain"/>
    <property type="match status" value="1"/>
</dbReference>
<evidence type="ECO:0000259" key="2">
    <source>
        <dbReference type="Pfam" id="PF03435"/>
    </source>
</evidence>
<evidence type="ECO:0000313" key="4">
    <source>
        <dbReference type="Proteomes" id="UP000797356"/>
    </source>
</evidence>
<dbReference type="InterPro" id="IPR036291">
    <property type="entry name" value="NAD(P)-bd_dom_sf"/>
</dbReference>
<comment type="similarity">
    <text evidence="1">Belongs to the saccharopine dehydrogenase family.</text>
</comment>
<dbReference type="GO" id="GO:0005886">
    <property type="term" value="C:plasma membrane"/>
    <property type="evidence" value="ECO:0007669"/>
    <property type="project" value="TreeGrafter"/>
</dbReference>
<dbReference type="PANTHER" id="PTHR12286:SF5">
    <property type="entry name" value="SACCHAROPINE DEHYDROGENASE-LIKE OXIDOREDUCTASE"/>
    <property type="match status" value="1"/>
</dbReference>
<accession>A0A8K0IT32</accession>
<keyword evidence="4" id="KW-1185">Reference proteome</keyword>